<reference evidence="11 12" key="2">
    <citation type="submission" date="2018-11" db="EMBL/GenBank/DDBJ databases">
        <authorList>
            <consortium name="Pathogen Informatics"/>
        </authorList>
    </citation>
    <scope>NUCLEOTIDE SEQUENCE [LARGE SCALE GENOMIC DNA]</scope>
</reference>
<dbReference type="GO" id="GO:0005789">
    <property type="term" value="C:endoplasmic reticulum membrane"/>
    <property type="evidence" value="ECO:0007669"/>
    <property type="project" value="UniProtKB-SubCell"/>
</dbReference>
<evidence type="ECO:0000256" key="3">
    <source>
        <dbReference type="ARBA" id="ARBA00012132"/>
    </source>
</evidence>
<evidence type="ECO:0000256" key="1">
    <source>
        <dbReference type="ARBA" id="ARBA00004477"/>
    </source>
</evidence>
<keyword evidence="5 10" id="KW-0812">Transmembrane</keyword>
<accession>A0A0R3X0J1</accession>
<comment type="similarity">
    <text evidence="2">Belongs to the polyprenol kinase family.</text>
</comment>
<keyword evidence="9 10" id="KW-0472">Membrane</keyword>
<organism evidence="13">
    <name type="scientific">Hydatigena taeniaeformis</name>
    <name type="common">Feline tapeworm</name>
    <name type="synonym">Taenia taeniaeformis</name>
    <dbReference type="NCBI Taxonomy" id="6205"/>
    <lineage>
        <taxon>Eukaryota</taxon>
        <taxon>Metazoa</taxon>
        <taxon>Spiralia</taxon>
        <taxon>Lophotrochozoa</taxon>
        <taxon>Platyhelminthes</taxon>
        <taxon>Cestoda</taxon>
        <taxon>Eucestoda</taxon>
        <taxon>Cyclophyllidea</taxon>
        <taxon>Taeniidae</taxon>
        <taxon>Hydatigera</taxon>
    </lineage>
</organism>
<keyword evidence="12" id="KW-1185">Reference proteome</keyword>
<feature type="transmembrane region" description="Helical" evidence="10">
    <location>
        <begin position="190"/>
        <end position="207"/>
    </location>
</feature>
<evidence type="ECO:0000313" key="12">
    <source>
        <dbReference type="Proteomes" id="UP000274429"/>
    </source>
</evidence>
<dbReference type="WBParaSite" id="TTAC_0000665101-mRNA-1">
    <property type="protein sequence ID" value="TTAC_0000665101-mRNA-1"/>
    <property type="gene ID" value="TTAC_0000665101"/>
</dbReference>
<dbReference type="PANTHER" id="PTHR13205:SF15">
    <property type="entry name" value="DOLICHOL KINASE"/>
    <property type="match status" value="1"/>
</dbReference>
<evidence type="ECO:0000256" key="7">
    <source>
        <dbReference type="ARBA" id="ARBA00022824"/>
    </source>
</evidence>
<evidence type="ECO:0000256" key="8">
    <source>
        <dbReference type="ARBA" id="ARBA00022989"/>
    </source>
</evidence>
<evidence type="ECO:0000256" key="9">
    <source>
        <dbReference type="ARBA" id="ARBA00023136"/>
    </source>
</evidence>
<dbReference type="EMBL" id="UYWX01020312">
    <property type="protein sequence ID" value="VDM30872.1"/>
    <property type="molecule type" value="Genomic_DNA"/>
</dbReference>
<dbReference type="STRING" id="6205.A0A0R3X0J1"/>
<feature type="transmembrane region" description="Helical" evidence="10">
    <location>
        <begin position="347"/>
        <end position="367"/>
    </location>
</feature>
<dbReference type="OrthoDB" id="377083at2759"/>
<keyword evidence="6" id="KW-0418">Kinase</keyword>
<evidence type="ECO:0000256" key="4">
    <source>
        <dbReference type="ARBA" id="ARBA00022679"/>
    </source>
</evidence>
<dbReference type="GO" id="GO:0004168">
    <property type="term" value="F:dolichol kinase activity"/>
    <property type="evidence" value="ECO:0007669"/>
    <property type="project" value="UniProtKB-EC"/>
</dbReference>
<dbReference type="EC" id="2.7.1.108" evidence="3"/>
<evidence type="ECO:0000256" key="2">
    <source>
        <dbReference type="ARBA" id="ARBA00010794"/>
    </source>
</evidence>
<name>A0A0R3X0J1_HYDTA</name>
<gene>
    <name evidence="11" type="ORF">TTAC_LOCUS6636</name>
</gene>
<dbReference type="AlphaFoldDB" id="A0A0R3X0J1"/>
<keyword evidence="8 10" id="KW-1133">Transmembrane helix</keyword>
<dbReference type="PANTHER" id="PTHR13205">
    <property type="entry name" value="TRANSMEMBRANE PROTEIN 15-RELATED"/>
    <property type="match status" value="1"/>
</dbReference>
<feature type="transmembrane region" description="Helical" evidence="10">
    <location>
        <begin position="111"/>
        <end position="134"/>
    </location>
</feature>
<dbReference type="InterPro" id="IPR032974">
    <property type="entry name" value="Polypren_kinase"/>
</dbReference>
<feature type="transmembrane region" description="Helical" evidence="10">
    <location>
        <begin position="79"/>
        <end position="99"/>
    </location>
</feature>
<keyword evidence="7" id="KW-0256">Endoplasmic reticulum</keyword>
<protein>
    <recommendedName>
        <fullName evidence="3">dolichol kinase</fullName>
        <ecNumber evidence="3">2.7.1.108</ecNumber>
    </recommendedName>
</protein>
<feature type="transmembrane region" description="Helical" evidence="10">
    <location>
        <begin position="154"/>
        <end position="178"/>
    </location>
</feature>
<dbReference type="Proteomes" id="UP000274429">
    <property type="component" value="Unassembled WGS sequence"/>
</dbReference>
<evidence type="ECO:0000256" key="5">
    <source>
        <dbReference type="ARBA" id="ARBA00022692"/>
    </source>
</evidence>
<dbReference type="GO" id="GO:0043048">
    <property type="term" value="P:dolichyl monophosphate biosynthetic process"/>
    <property type="evidence" value="ECO:0007669"/>
    <property type="project" value="TreeGrafter"/>
</dbReference>
<reference evidence="13" key="1">
    <citation type="submission" date="2017-02" db="UniProtKB">
        <authorList>
            <consortium name="WormBaseParasite"/>
        </authorList>
    </citation>
    <scope>IDENTIFICATION</scope>
</reference>
<evidence type="ECO:0000256" key="10">
    <source>
        <dbReference type="SAM" id="Phobius"/>
    </source>
</evidence>
<evidence type="ECO:0000256" key="6">
    <source>
        <dbReference type="ARBA" id="ARBA00022777"/>
    </source>
</evidence>
<feature type="transmembrane region" description="Helical" evidence="10">
    <location>
        <begin position="413"/>
        <end position="437"/>
    </location>
</feature>
<sequence>MSSGCVLGHLRLYECKQLFEGTVKKSNHPICTFLCGALLSEHLIICCNHHLPGTRASTSPAGAWLIAPVPTILSVHNGIVALNLISASFGAFILLSFLYNPGISTVMHLSFWFICAYITHLNLNLNTLLTLLFISLLSFELLSSYVGSLTIWEAILLAQICFAFHTNTVFFIIPLLCIYTVERLKMGPSCVTFGTLSISVIWLWSLLSDFASRLVEEKTYPDSVSVFHFEPLHFVKGLITPLNILLVTTVWAPLCIAAILVVIFLSQEGSEGGKTPLALRKIFHFQAGIVYATGLLISPKLLSVAAACVLLVFFLVDWTRRSGPSATSKFLNDVLGPFRDSRDSGELIFTPFALLLGLSLPVWNFCYSWSRDYPMSPQAWSGVITIALGDSVAALVGRRWGHLWFRWPGTHRTLIGSCASFMSQMLLWVGLAAYYGWSWWTGVLPLAFGVLAEAYTEQIDNLAIPLLVMSLFPSL</sequence>
<proteinExistence type="inferred from homology"/>
<feature type="transmembrane region" description="Helical" evidence="10">
    <location>
        <begin position="244"/>
        <end position="265"/>
    </location>
</feature>
<comment type="subcellular location">
    <subcellularLocation>
        <location evidence="1">Endoplasmic reticulum membrane</location>
        <topology evidence="1">Multi-pass membrane protein</topology>
    </subcellularLocation>
</comment>
<feature type="transmembrane region" description="Helical" evidence="10">
    <location>
        <begin position="301"/>
        <end position="319"/>
    </location>
</feature>
<evidence type="ECO:0000313" key="13">
    <source>
        <dbReference type="WBParaSite" id="TTAC_0000665101-mRNA-1"/>
    </source>
</evidence>
<keyword evidence="4" id="KW-0808">Transferase</keyword>
<evidence type="ECO:0000313" key="11">
    <source>
        <dbReference type="EMBL" id="VDM30872.1"/>
    </source>
</evidence>